<accession>A0A419VYC3</accession>
<dbReference type="InterPro" id="IPR050276">
    <property type="entry name" value="MshD_Acetyltransferase"/>
</dbReference>
<name>A0A419VYC3_9BACT</name>
<dbReference type="GO" id="GO:0016747">
    <property type="term" value="F:acyltransferase activity, transferring groups other than amino-acyl groups"/>
    <property type="evidence" value="ECO:0007669"/>
    <property type="project" value="InterPro"/>
</dbReference>
<evidence type="ECO:0000259" key="1">
    <source>
        <dbReference type="PROSITE" id="PS51186"/>
    </source>
</evidence>
<organism evidence="2 3">
    <name type="scientific">Mangrovibacterium diazotrophicum</name>
    <dbReference type="NCBI Taxonomy" id="1261403"/>
    <lineage>
        <taxon>Bacteria</taxon>
        <taxon>Pseudomonadati</taxon>
        <taxon>Bacteroidota</taxon>
        <taxon>Bacteroidia</taxon>
        <taxon>Marinilabiliales</taxon>
        <taxon>Prolixibacteraceae</taxon>
        <taxon>Mangrovibacterium</taxon>
    </lineage>
</organism>
<dbReference type="InterPro" id="IPR016181">
    <property type="entry name" value="Acyl_CoA_acyltransferase"/>
</dbReference>
<dbReference type="EMBL" id="RAPN01000002">
    <property type="protein sequence ID" value="RKD88174.1"/>
    <property type="molecule type" value="Genomic_DNA"/>
</dbReference>
<evidence type="ECO:0000313" key="2">
    <source>
        <dbReference type="EMBL" id="RKD88174.1"/>
    </source>
</evidence>
<dbReference type="RefSeq" id="WP_120274358.1">
    <property type="nucleotide sequence ID" value="NZ_RAPN01000002.1"/>
</dbReference>
<sequence length="178" mass="20107">MKVKVRQETEADYDAVFKLTEEAFRSLDISDHREQFLVQRLRHSDSFIPELSMVACLNDGTVVGHILLTAIKIVEDKGLVHHALTLAPVSVLPEYQNQNIGSQLIVAAQNKALEMGYKAIVLVGHEKYYPRFGYELCSKHNIKLPFDAPAVNCMVMEIIPFALNEIKGTVQYDPAFFE</sequence>
<reference evidence="2 3" key="1">
    <citation type="submission" date="2018-09" db="EMBL/GenBank/DDBJ databases">
        <title>Genomic Encyclopedia of Archaeal and Bacterial Type Strains, Phase II (KMG-II): from individual species to whole genera.</title>
        <authorList>
            <person name="Goeker M."/>
        </authorList>
    </citation>
    <scope>NUCLEOTIDE SEQUENCE [LARGE SCALE GENOMIC DNA]</scope>
    <source>
        <strain evidence="2 3">DSM 27148</strain>
    </source>
</reference>
<gene>
    <name evidence="2" type="ORF">BC643_3317</name>
</gene>
<comment type="caution">
    <text evidence="2">The sequence shown here is derived from an EMBL/GenBank/DDBJ whole genome shotgun (WGS) entry which is preliminary data.</text>
</comment>
<keyword evidence="3" id="KW-1185">Reference proteome</keyword>
<evidence type="ECO:0000313" key="3">
    <source>
        <dbReference type="Proteomes" id="UP000283387"/>
    </source>
</evidence>
<dbReference type="PANTHER" id="PTHR43617:SF2">
    <property type="entry name" value="UPF0039 PROTEIN SLL0451"/>
    <property type="match status" value="1"/>
</dbReference>
<proteinExistence type="predicted"/>
<dbReference type="Pfam" id="PF13527">
    <property type="entry name" value="Acetyltransf_9"/>
    <property type="match status" value="1"/>
</dbReference>
<dbReference type="CDD" id="cd04301">
    <property type="entry name" value="NAT_SF"/>
    <property type="match status" value="1"/>
</dbReference>
<dbReference type="AlphaFoldDB" id="A0A419VYC3"/>
<dbReference type="InterPro" id="IPR000182">
    <property type="entry name" value="GNAT_dom"/>
</dbReference>
<feature type="domain" description="N-acetyltransferase" evidence="1">
    <location>
        <begin position="3"/>
        <end position="159"/>
    </location>
</feature>
<dbReference type="Gene3D" id="3.40.630.30">
    <property type="match status" value="1"/>
</dbReference>
<dbReference type="SUPFAM" id="SSF55729">
    <property type="entry name" value="Acyl-CoA N-acyltransferases (Nat)"/>
    <property type="match status" value="1"/>
</dbReference>
<protein>
    <submittedName>
        <fullName evidence="2">Putative N-acetyltransferase YhbS</fullName>
    </submittedName>
</protein>
<dbReference type="PANTHER" id="PTHR43617">
    <property type="entry name" value="L-AMINO ACID N-ACETYLTRANSFERASE"/>
    <property type="match status" value="1"/>
</dbReference>
<dbReference type="OrthoDB" id="9797178at2"/>
<keyword evidence="2" id="KW-0808">Transferase</keyword>
<dbReference type="Proteomes" id="UP000283387">
    <property type="component" value="Unassembled WGS sequence"/>
</dbReference>
<dbReference type="PROSITE" id="PS51186">
    <property type="entry name" value="GNAT"/>
    <property type="match status" value="1"/>
</dbReference>